<dbReference type="PANTHER" id="PTHR42765">
    <property type="entry name" value="SOLEUCYL-TRNA SYNTHETASE"/>
    <property type="match status" value="1"/>
</dbReference>
<evidence type="ECO:0000256" key="3">
    <source>
        <dbReference type="ARBA" id="ARBA00022840"/>
    </source>
</evidence>
<evidence type="ECO:0000313" key="7">
    <source>
        <dbReference type="EMBL" id="GAH82190.1"/>
    </source>
</evidence>
<reference evidence="7" key="1">
    <citation type="journal article" date="2014" name="Front. Microbiol.">
        <title>High frequency of phylogenetically diverse reductive dehalogenase-homologous genes in deep subseafloor sedimentary metagenomes.</title>
        <authorList>
            <person name="Kawai M."/>
            <person name="Futagami T."/>
            <person name="Toyoda A."/>
            <person name="Takaki Y."/>
            <person name="Nishi S."/>
            <person name="Hori S."/>
            <person name="Arai W."/>
            <person name="Tsubouchi T."/>
            <person name="Morono Y."/>
            <person name="Uchiyama I."/>
            <person name="Ito T."/>
            <person name="Fujiyama A."/>
            <person name="Inagaki F."/>
            <person name="Takami H."/>
        </authorList>
    </citation>
    <scope>NUCLEOTIDE SEQUENCE</scope>
    <source>
        <strain evidence="7">Expedition CK06-06</strain>
    </source>
</reference>
<evidence type="ECO:0000256" key="1">
    <source>
        <dbReference type="ARBA" id="ARBA00022598"/>
    </source>
</evidence>
<feature type="non-terminal residue" evidence="7">
    <location>
        <position position="1"/>
    </location>
</feature>
<evidence type="ECO:0000259" key="6">
    <source>
        <dbReference type="Pfam" id="PF00133"/>
    </source>
</evidence>
<organism evidence="7">
    <name type="scientific">marine sediment metagenome</name>
    <dbReference type="NCBI Taxonomy" id="412755"/>
    <lineage>
        <taxon>unclassified sequences</taxon>
        <taxon>metagenomes</taxon>
        <taxon>ecological metagenomes</taxon>
    </lineage>
</organism>
<keyword evidence="2" id="KW-0547">Nucleotide-binding</keyword>
<dbReference type="PANTHER" id="PTHR42765:SF1">
    <property type="entry name" value="ISOLEUCINE--TRNA LIGASE, MITOCHONDRIAL"/>
    <property type="match status" value="1"/>
</dbReference>
<keyword evidence="4" id="KW-0648">Protein biosynthesis</keyword>
<proteinExistence type="predicted"/>
<dbReference type="GO" id="GO:0006428">
    <property type="term" value="P:isoleucyl-tRNA aminoacylation"/>
    <property type="evidence" value="ECO:0007669"/>
    <property type="project" value="TreeGrafter"/>
</dbReference>
<gene>
    <name evidence="7" type="ORF">S03H2_66613</name>
</gene>
<feature type="domain" description="Aminoacyl-tRNA synthetase class Ia" evidence="6">
    <location>
        <begin position="5"/>
        <end position="139"/>
    </location>
</feature>
<keyword evidence="1" id="KW-0436">Ligase</keyword>
<dbReference type="InterPro" id="IPR014729">
    <property type="entry name" value="Rossmann-like_a/b/a_fold"/>
</dbReference>
<dbReference type="SUPFAM" id="SSF50677">
    <property type="entry name" value="ValRS/IleRS/LeuRS editing domain"/>
    <property type="match status" value="1"/>
</dbReference>
<name>X1JL32_9ZZZZ</name>
<comment type="caution">
    <text evidence="7">The sequence shown here is derived from an EMBL/GenBank/DDBJ whole genome shotgun (WGS) entry which is preliminary data.</text>
</comment>
<dbReference type="GO" id="GO:0002161">
    <property type="term" value="F:aminoacyl-tRNA deacylase activity"/>
    <property type="evidence" value="ECO:0007669"/>
    <property type="project" value="InterPro"/>
</dbReference>
<protein>
    <recommendedName>
        <fullName evidence="6">Aminoacyl-tRNA synthetase class Ia domain-containing protein</fullName>
    </recommendedName>
</protein>
<dbReference type="GO" id="GO:0005829">
    <property type="term" value="C:cytosol"/>
    <property type="evidence" value="ECO:0007669"/>
    <property type="project" value="TreeGrafter"/>
</dbReference>
<sequence length="189" mass="21686">GPGAHKILKDITVKYKTMRGYDCPYVPGWDTQGLPTEQSVARERGVDRHEVSALEWRRMCQELALHYVDVQREQFKRLGVRGDWDNPYLTLSPEYQARQIEAFGKIALRGLLYRALRPVYWCYHCETALAEDEVEYATRASPTIYVAFELRDSSELPMDSPPEEPVSILIWTTTPWTIPGNTGIALHAD</sequence>
<dbReference type="Gene3D" id="3.90.740.10">
    <property type="entry name" value="Valyl/Leucyl/Isoleucyl-tRNA synthetase, editing domain"/>
    <property type="match status" value="1"/>
</dbReference>
<dbReference type="AlphaFoldDB" id="X1JL32"/>
<feature type="non-terminal residue" evidence="7">
    <location>
        <position position="189"/>
    </location>
</feature>
<keyword evidence="5" id="KW-0030">Aminoacyl-tRNA synthetase</keyword>
<dbReference type="GO" id="GO:0004822">
    <property type="term" value="F:isoleucine-tRNA ligase activity"/>
    <property type="evidence" value="ECO:0007669"/>
    <property type="project" value="TreeGrafter"/>
</dbReference>
<dbReference type="EMBL" id="BARU01043519">
    <property type="protein sequence ID" value="GAH82190.1"/>
    <property type="molecule type" value="Genomic_DNA"/>
</dbReference>
<accession>X1JL32</accession>
<dbReference type="GO" id="GO:0005524">
    <property type="term" value="F:ATP binding"/>
    <property type="evidence" value="ECO:0007669"/>
    <property type="project" value="UniProtKB-KW"/>
</dbReference>
<dbReference type="InterPro" id="IPR002300">
    <property type="entry name" value="aa-tRNA-synth_Ia"/>
</dbReference>
<keyword evidence="3" id="KW-0067">ATP-binding</keyword>
<evidence type="ECO:0000256" key="2">
    <source>
        <dbReference type="ARBA" id="ARBA00022741"/>
    </source>
</evidence>
<dbReference type="SUPFAM" id="SSF52374">
    <property type="entry name" value="Nucleotidylyl transferase"/>
    <property type="match status" value="1"/>
</dbReference>
<dbReference type="Pfam" id="PF00133">
    <property type="entry name" value="tRNA-synt_1"/>
    <property type="match status" value="1"/>
</dbReference>
<evidence type="ECO:0000256" key="4">
    <source>
        <dbReference type="ARBA" id="ARBA00022917"/>
    </source>
</evidence>
<dbReference type="Gene3D" id="3.40.50.620">
    <property type="entry name" value="HUPs"/>
    <property type="match status" value="1"/>
</dbReference>
<evidence type="ECO:0000256" key="5">
    <source>
        <dbReference type="ARBA" id="ARBA00023146"/>
    </source>
</evidence>
<dbReference type="InterPro" id="IPR050081">
    <property type="entry name" value="Ile-tRNA_ligase"/>
</dbReference>
<dbReference type="InterPro" id="IPR009008">
    <property type="entry name" value="Val/Leu/Ile-tRNA-synth_edit"/>
</dbReference>